<proteinExistence type="predicted"/>
<protein>
    <submittedName>
        <fullName evidence="2">Hypothetical_protein</fullName>
    </submittedName>
</protein>
<sequence length="277" mass="32508">MTFSCLLKQIQVFGKLLERNLVEYHKMYINIQNSIKYQKTPNPILTSILKPLNKKRDRQKTERKNVSVYFRLSFCCDYLIVVSFSRNQNNFVVSQIHEQFVNKRCNVQRLLLNIINVAVQRCNVNFCKLCELVFIVFSQVGPFQDTARTNAIETEAKLFFKQLDSSDVASDYFISLSFEKKTFLPNKNPDKVVARVQIERRSYFQASQSLDFKIQILKNDDGLCLTVILLQSDQTYQKKSLVQQKYSYQIQTRPKLQSEYISTQVLFSGERIINSRK</sequence>
<dbReference type="Proteomes" id="UP001642409">
    <property type="component" value="Unassembled WGS sequence"/>
</dbReference>
<dbReference type="EMBL" id="CAXDID020000127">
    <property type="protein sequence ID" value="CAL6034120.1"/>
    <property type="molecule type" value="Genomic_DNA"/>
</dbReference>
<evidence type="ECO:0000313" key="1">
    <source>
        <dbReference type="EMBL" id="CAI9970935.1"/>
    </source>
</evidence>
<comment type="caution">
    <text evidence="1">The sequence shown here is derived from an EMBL/GenBank/DDBJ whole genome shotgun (WGS) entry which is preliminary data.</text>
</comment>
<dbReference type="EMBL" id="CATOUU010001084">
    <property type="protein sequence ID" value="CAI9970935.1"/>
    <property type="molecule type" value="Genomic_DNA"/>
</dbReference>
<accession>A0AA86R5H3</accession>
<reference evidence="2 3" key="2">
    <citation type="submission" date="2024-07" db="EMBL/GenBank/DDBJ databases">
        <authorList>
            <person name="Akdeniz Z."/>
        </authorList>
    </citation>
    <scope>NUCLEOTIDE SEQUENCE [LARGE SCALE GENOMIC DNA]</scope>
</reference>
<dbReference type="AlphaFoldDB" id="A0AA86R5H3"/>
<evidence type="ECO:0000313" key="3">
    <source>
        <dbReference type="Proteomes" id="UP001642409"/>
    </source>
</evidence>
<organism evidence="1">
    <name type="scientific">Hexamita inflata</name>
    <dbReference type="NCBI Taxonomy" id="28002"/>
    <lineage>
        <taxon>Eukaryota</taxon>
        <taxon>Metamonada</taxon>
        <taxon>Diplomonadida</taxon>
        <taxon>Hexamitidae</taxon>
        <taxon>Hexamitinae</taxon>
        <taxon>Hexamita</taxon>
    </lineage>
</organism>
<keyword evidence="3" id="KW-1185">Reference proteome</keyword>
<reference evidence="1" key="1">
    <citation type="submission" date="2023-06" db="EMBL/GenBank/DDBJ databases">
        <authorList>
            <person name="Kurt Z."/>
        </authorList>
    </citation>
    <scope>NUCLEOTIDE SEQUENCE</scope>
</reference>
<gene>
    <name evidence="2" type="ORF">HINF_LOCUS35299</name>
    <name evidence="1" type="ORF">HINF_LOCUS58580</name>
</gene>
<evidence type="ECO:0000313" key="2">
    <source>
        <dbReference type="EMBL" id="CAL6034120.1"/>
    </source>
</evidence>
<name>A0AA86R5H3_9EUKA</name>